<protein>
    <recommendedName>
        <fullName evidence="3">Glutamate dehydrogenase</fullName>
    </recommendedName>
</protein>
<dbReference type="InterPro" id="IPR006096">
    <property type="entry name" value="Glu/Leu/Phe/Val/Trp_DH_C"/>
</dbReference>
<dbReference type="InterPro" id="IPR014362">
    <property type="entry name" value="Glu_DH"/>
</dbReference>
<proteinExistence type="inferred from homology"/>
<dbReference type="PROSITE" id="PS00074">
    <property type="entry name" value="GLFV_DEHYDROGENASE"/>
    <property type="match status" value="1"/>
</dbReference>
<evidence type="ECO:0000256" key="6">
    <source>
        <dbReference type="PIRSR" id="PIRSR000185-3"/>
    </source>
</evidence>
<dbReference type="EMBL" id="DTMF01000212">
    <property type="protein sequence ID" value="HGF34475.1"/>
    <property type="molecule type" value="Genomic_DNA"/>
</dbReference>
<evidence type="ECO:0000256" key="4">
    <source>
        <dbReference type="PIRSR" id="PIRSR000185-1"/>
    </source>
</evidence>
<accession>A0A7C3V5M3</accession>
<dbReference type="GO" id="GO:0004352">
    <property type="term" value="F:glutamate dehydrogenase (NAD+) activity"/>
    <property type="evidence" value="ECO:0007669"/>
    <property type="project" value="TreeGrafter"/>
</dbReference>
<dbReference type="Gene3D" id="3.40.50.720">
    <property type="entry name" value="NAD(P)-binding Rossmann-like Domain"/>
    <property type="match status" value="1"/>
</dbReference>
<evidence type="ECO:0000256" key="3">
    <source>
        <dbReference type="PIRNR" id="PIRNR000185"/>
    </source>
</evidence>
<dbReference type="CDD" id="cd01076">
    <property type="entry name" value="NAD_bind_1_Glu_DH"/>
    <property type="match status" value="1"/>
</dbReference>
<keyword evidence="5" id="KW-0547">Nucleotide-binding</keyword>
<dbReference type="GO" id="GO:0000166">
    <property type="term" value="F:nucleotide binding"/>
    <property type="evidence" value="ECO:0007669"/>
    <property type="project" value="UniProtKB-KW"/>
</dbReference>
<comment type="similarity">
    <text evidence="1 3 7">Belongs to the Glu/Leu/Phe/Val dehydrogenases family.</text>
</comment>
<keyword evidence="5" id="KW-0520">NAD</keyword>
<dbReference type="SMART" id="SM00839">
    <property type="entry name" value="ELFV_dehydrog"/>
    <property type="match status" value="1"/>
</dbReference>
<feature type="binding site" evidence="5">
    <location>
        <position position="62"/>
    </location>
    <ligand>
        <name>substrate</name>
    </ligand>
</feature>
<gene>
    <name evidence="9" type="ORF">ENW96_08845</name>
</gene>
<reference evidence="9" key="1">
    <citation type="journal article" date="2020" name="mSystems">
        <title>Genome- and Community-Level Interaction Insights into Carbon Utilization and Element Cycling Functions of Hydrothermarchaeota in Hydrothermal Sediment.</title>
        <authorList>
            <person name="Zhou Z."/>
            <person name="Liu Y."/>
            <person name="Xu W."/>
            <person name="Pan J."/>
            <person name="Luo Z.H."/>
            <person name="Li M."/>
        </authorList>
    </citation>
    <scope>NUCLEOTIDE SEQUENCE [LARGE SCALE GENOMIC DNA]</scope>
    <source>
        <strain evidence="9">SpSt-897</strain>
    </source>
</reference>
<comment type="caution">
    <text evidence="9">The sequence shown here is derived from an EMBL/GenBank/DDBJ whole genome shotgun (WGS) entry which is preliminary data.</text>
</comment>
<dbReference type="PANTHER" id="PTHR11606:SF13">
    <property type="entry name" value="GLUTAMATE DEHYDROGENASE 1, MITOCHONDRIAL"/>
    <property type="match status" value="1"/>
</dbReference>
<organism evidence="9">
    <name type="scientific">Desulfobacca acetoxidans</name>
    <dbReference type="NCBI Taxonomy" id="60893"/>
    <lineage>
        <taxon>Bacteria</taxon>
        <taxon>Pseudomonadati</taxon>
        <taxon>Thermodesulfobacteriota</taxon>
        <taxon>Desulfobaccia</taxon>
        <taxon>Desulfobaccales</taxon>
        <taxon>Desulfobaccaceae</taxon>
        <taxon>Desulfobacca</taxon>
    </lineage>
</organism>
<dbReference type="PIRSF" id="PIRSF000185">
    <property type="entry name" value="Glu_DH"/>
    <property type="match status" value="1"/>
</dbReference>
<dbReference type="Pfam" id="PF00208">
    <property type="entry name" value="ELFV_dehydrog"/>
    <property type="match status" value="1"/>
</dbReference>
<evidence type="ECO:0000256" key="7">
    <source>
        <dbReference type="RuleBase" id="RU004417"/>
    </source>
</evidence>
<evidence type="ECO:0000313" key="9">
    <source>
        <dbReference type="EMBL" id="HGF34475.1"/>
    </source>
</evidence>
<evidence type="ECO:0000256" key="5">
    <source>
        <dbReference type="PIRSR" id="PIRSR000185-2"/>
    </source>
</evidence>
<dbReference type="SUPFAM" id="SSF53223">
    <property type="entry name" value="Aminoacid dehydrogenase-like, N-terminal domain"/>
    <property type="match status" value="1"/>
</dbReference>
<dbReference type="InterPro" id="IPR006097">
    <property type="entry name" value="Glu/Leu/Phe/Val/Trp_DH_dimer"/>
</dbReference>
<feature type="binding site" evidence="5">
    <location>
        <position position="146"/>
    </location>
    <ligand>
        <name>NAD(+)</name>
        <dbReference type="ChEBI" id="CHEBI:57540"/>
    </ligand>
</feature>
<dbReference type="InterPro" id="IPR036291">
    <property type="entry name" value="NAD(P)-bd_dom_sf"/>
</dbReference>
<sequence>MSRFADELGPAKIVQVYEPSVGLKAVLVVDNVARGPALGGVRLDLEVTTEECFRLARAMTLKNAAAGLTHGGGKVVVYGDPKMPKTDKERLIRALACSLRSEQEYIFAPDMGTDEECMAWIKDEIGRVVGLPAEIGGIPLDEIGATGWGLCQATEVALQYCGSFCDFKLEKARVVIQGFGAVGRHAARFLAEKQAVLVGAADSQGAVYHPEGLDVGELIRLKDEGQSVVDYSRGQKFDRDEVIGFDCDIWIPAARPDVLNEQNVAHLKAKLVVQGANIPLTLGAEKYLHEQGVLCVPDFIANAGGVICAAMEYQGATQAEVFRTIAEKVSRNTRLVLDESKTRKILPREAAVSLAVQRVKKAMAWKRWAIF</sequence>
<dbReference type="Gene3D" id="3.40.50.10860">
    <property type="entry name" value="Leucine Dehydrogenase, chain A, domain 1"/>
    <property type="match status" value="1"/>
</dbReference>
<dbReference type="InterPro" id="IPR033922">
    <property type="entry name" value="NAD_bind_Glu_DH"/>
</dbReference>
<feature type="active site" description="Proton donor" evidence="4">
    <location>
        <position position="74"/>
    </location>
</feature>
<dbReference type="Pfam" id="PF02812">
    <property type="entry name" value="ELFV_dehydrog_N"/>
    <property type="match status" value="1"/>
</dbReference>
<dbReference type="PRINTS" id="PR00082">
    <property type="entry name" value="GLFDHDRGNASE"/>
</dbReference>
<dbReference type="PANTHER" id="PTHR11606">
    <property type="entry name" value="GLUTAMATE DEHYDROGENASE"/>
    <property type="match status" value="1"/>
</dbReference>
<evidence type="ECO:0000259" key="8">
    <source>
        <dbReference type="SMART" id="SM00839"/>
    </source>
</evidence>
<name>A0A7C3V5M3_9BACT</name>
<evidence type="ECO:0000256" key="1">
    <source>
        <dbReference type="ARBA" id="ARBA00006382"/>
    </source>
</evidence>
<dbReference type="GO" id="GO:0006538">
    <property type="term" value="P:L-glutamate catabolic process"/>
    <property type="evidence" value="ECO:0007669"/>
    <property type="project" value="TreeGrafter"/>
</dbReference>
<evidence type="ECO:0000256" key="2">
    <source>
        <dbReference type="ARBA" id="ARBA00023002"/>
    </source>
</evidence>
<dbReference type="InterPro" id="IPR046346">
    <property type="entry name" value="Aminoacid_DH-like_N_sf"/>
</dbReference>
<dbReference type="InterPro" id="IPR006095">
    <property type="entry name" value="Glu/Leu/Phe/Val/Trp_DH"/>
</dbReference>
<feature type="domain" description="Glutamate/phenylalanine/leucine/valine/L-tryptophan dehydrogenase C-terminal" evidence="8">
    <location>
        <begin position="137"/>
        <end position="367"/>
    </location>
</feature>
<dbReference type="InterPro" id="IPR033524">
    <property type="entry name" value="Glu/Leu/Phe/Val_DH_AS"/>
</dbReference>
<keyword evidence="2 3" id="KW-0560">Oxidoreductase</keyword>
<dbReference type="SUPFAM" id="SSF51735">
    <property type="entry name" value="NAD(P)-binding Rossmann-fold domains"/>
    <property type="match status" value="1"/>
</dbReference>
<feature type="site" description="Important for catalysis" evidence="6">
    <location>
        <position position="110"/>
    </location>
</feature>
<dbReference type="AlphaFoldDB" id="A0A7C3V5M3"/>